<dbReference type="Gene3D" id="3.40.50.300">
    <property type="entry name" value="P-loop containing nucleotide triphosphate hydrolases"/>
    <property type="match status" value="1"/>
</dbReference>
<dbReference type="GO" id="GO:0016887">
    <property type="term" value="F:ATP hydrolysis activity"/>
    <property type="evidence" value="ECO:0007669"/>
    <property type="project" value="InterPro"/>
</dbReference>
<dbReference type="SUPFAM" id="SSF90123">
    <property type="entry name" value="ABC transporter transmembrane region"/>
    <property type="match status" value="1"/>
</dbReference>
<dbReference type="PANTHER" id="PTHR43394:SF1">
    <property type="entry name" value="ATP-BINDING CASSETTE SUB-FAMILY B MEMBER 10, MITOCHONDRIAL"/>
    <property type="match status" value="1"/>
</dbReference>
<dbReference type="InterPro" id="IPR017871">
    <property type="entry name" value="ABC_transporter-like_CS"/>
</dbReference>
<dbReference type="GO" id="GO:0005524">
    <property type="term" value="F:ATP binding"/>
    <property type="evidence" value="ECO:0007669"/>
    <property type="project" value="UniProtKB-KW"/>
</dbReference>
<dbReference type="PROSITE" id="PS00211">
    <property type="entry name" value="ABC_TRANSPORTER_1"/>
    <property type="match status" value="1"/>
</dbReference>
<evidence type="ECO:0000256" key="4">
    <source>
        <dbReference type="ARBA" id="ARBA00022692"/>
    </source>
</evidence>
<evidence type="ECO:0000256" key="8">
    <source>
        <dbReference type="ARBA" id="ARBA00023136"/>
    </source>
</evidence>
<evidence type="ECO:0000256" key="5">
    <source>
        <dbReference type="ARBA" id="ARBA00022741"/>
    </source>
</evidence>
<dbReference type="Proteomes" id="UP000435910">
    <property type="component" value="Unassembled WGS sequence"/>
</dbReference>
<dbReference type="PANTHER" id="PTHR43394">
    <property type="entry name" value="ATP-DEPENDENT PERMEASE MDL1, MITOCHONDRIAL"/>
    <property type="match status" value="1"/>
</dbReference>
<reference evidence="11 12" key="1">
    <citation type="submission" date="2019-06" db="EMBL/GenBank/DDBJ databases">
        <title>Genome sequence analysis of &gt;100 Bacillus licheniformis strains suggests intrinsic resistance to this species.</title>
        <authorList>
            <person name="Wels M."/>
            <person name="Siezen R.J."/>
            <person name="Johansen E."/>
            <person name="Stuer-Lauridsen B."/>
            <person name="Bjerre K."/>
            <person name="Nielsen B.K.K."/>
        </authorList>
    </citation>
    <scope>NUCLEOTIDE SEQUENCE [LARGE SCALE GENOMIC DNA]</scope>
    <source>
        <strain evidence="11 12">BAC-16736</strain>
    </source>
</reference>
<dbReference type="Gene3D" id="1.20.1560.10">
    <property type="entry name" value="ABC transporter type 1, transmembrane domain"/>
    <property type="match status" value="1"/>
</dbReference>
<dbReference type="SMART" id="SM00382">
    <property type="entry name" value="AAA"/>
    <property type="match status" value="1"/>
</dbReference>
<keyword evidence="8 9" id="KW-0472">Membrane</keyword>
<evidence type="ECO:0000256" key="1">
    <source>
        <dbReference type="ARBA" id="ARBA00004651"/>
    </source>
</evidence>
<comment type="subcellular location">
    <subcellularLocation>
        <location evidence="1">Cell membrane</location>
        <topology evidence="1">Multi-pass membrane protein</topology>
    </subcellularLocation>
</comment>
<evidence type="ECO:0000256" key="7">
    <source>
        <dbReference type="ARBA" id="ARBA00022989"/>
    </source>
</evidence>
<comment type="caution">
    <text evidence="11">The sequence shown here is derived from an EMBL/GenBank/DDBJ whole genome shotgun (WGS) entry which is preliminary data.</text>
</comment>
<evidence type="ECO:0000256" key="9">
    <source>
        <dbReference type="SAM" id="Phobius"/>
    </source>
</evidence>
<evidence type="ECO:0000256" key="3">
    <source>
        <dbReference type="ARBA" id="ARBA00022475"/>
    </source>
</evidence>
<keyword evidence="2" id="KW-0813">Transport</keyword>
<feature type="domain" description="ABC transporter" evidence="10">
    <location>
        <begin position="108"/>
        <end position="348"/>
    </location>
</feature>
<evidence type="ECO:0000259" key="10">
    <source>
        <dbReference type="PROSITE" id="PS50893"/>
    </source>
</evidence>
<dbReference type="EMBL" id="NILC01000028">
    <property type="protein sequence ID" value="TWL23711.1"/>
    <property type="molecule type" value="Genomic_DNA"/>
</dbReference>
<feature type="transmembrane region" description="Helical" evidence="9">
    <location>
        <begin position="12"/>
        <end position="34"/>
    </location>
</feature>
<evidence type="ECO:0000256" key="2">
    <source>
        <dbReference type="ARBA" id="ARBA00022448"/>
    </source>
</evidence>
<dbReference type="PROSITE" id="PS50893">
    <property type="entry name" value="ABC_TRANSPORTER_2"/>
    <property type="match status" value="1"/>
</dbReference>
<dbReference type="GO" id="GO:0015421">
    <property type="term" value="F:ABC-type oligopeptide transporter activity"/>
    <property type="evidence" value="ECO:0007669"/>
    <property type="project" value="TreeGrafter"/>
</dbReference>
<dbReference type="FunFam" id="3.40.50.300:FF:000221">
    <property type="entry name" value="Multidrug ABC transporter ATP-binding protein"/>
    <property type="match status" value="1"/>
</dbReference>
<keyword evidence="3" id="KW-1003">Cell membrane</keyword>
<dbReference type="RefSeq" id="WP_017474330.1">
    <property type="nucleotide sequence ID" value="NZ_CP093290.1"/>
</dbReference>
<dbReference type="InterPro" id="IPR003593">
    <property type="entry name" value="AAA+_ATPase"/>
</dbReference>
<sequence length="362" mass="40756">MLKLFLKQNRANIGLDSLTAVLYSMSAVLMVWLLKLGKMNIGSFVSTAQAIQGLQGTVNQTSHLLASLFESNLYIKDFFDFIEYQNEDDAKKEKLEKNIVNKSDTANISLKHVYFKYPLSNGYSLKDINLEIKDKEKVAIVGHNGSGKTTLIQLITGLYKPTAGNIFLEGKDLCQIDENELSEYVSVVFQDFVKYALSVKENIALSDISQIDNLNEIKQTAFLSGADSFIEALPNGYDTTLGKVLPNSIDISGGQWQRIALARSIFKKSKLIILDEPTAALDPKTEAYVFEKFRELTENKTAIFISHRLASVKMADRIIHLKDGQILEEGSHKELMALKGEYYNMYMSQAKWYDGQREEVIS</sequence>
<keyword evidence="5" id="KW-0547">Nucleotide-binding</keyword>
<dbReference type="InterPro" id="IPR039421">
    <property type="entry name" value="Type_1_exporter"/>
</dbReference>
<proteinExistence type="predicted"/>
<dbReference type="Pfam" id="PF00005">
    <property type="entry name" value="ABC_tran"/>
    <property type="match status" value="1"/>
</dbReference>
<dbReference type="InterPro" id="IPR027417">
    <property type="entry name" value="P-loop_NTPase"/>
</dbReference>
<dbReference type="GO" id="GO:0005886">
    <property type="term" value="C:plasma membrane"/>
    <property type="evidence" value="ECO:0007669"/>
    <property type="project" value="UniProtKB-SubCell"/>
</dbReference>
<keyword evidence="7 9" id="KW-1133">Transmembrane helix</keyword>
<gene>
    <name evidence="11" type="ORF">CHCC16736_1419</name>
</gene>
<accession>A0A8B5Y881</accession>
<dbReference type="InterPro" id="IPR003439">
    <property type="entry name" value="ABC_transporter-like_ATP-bd"/>
</dbReference>
<dbReference type="InterPro" id="IPR036640">
    <property type="entry name" value="ABC1_TM_sf"/>
</dbReference>
<evidence type="ECO:0000256" key="6">
    <source>
        <dbReference type="ARBA" id="ARBA00022840"/>
    </source>
</evidence>
<keyword evidence="4 9" id="KW-0812">Transmembrane</keyword>
<organism evidence="11 12">
    <name type="scientific">Bacillus licheniformis</name>
    <dbReference type="NCBI Taxonomy" id="1402"/>
    <lineage>
        <taxon>Bacteria</taxon>
        <taxon>Bacillati</taxon>
        <taxon>Bacillota</taxon>
        <taxon>Bacilli</taxon>
        <taxon>Bacillales</taxon>
        <taxon>Bacillaceae</taxon>
        <taxon>Bacillus</taxon>
    </lineage>
</organism>
<keyword evidence="6 11" id="KW-0067">ATP-binding</keyword>
<protein>
    <submittedName>
        <fullName evidence="11">Toxin RTX-I translocation ATP-binding protein</fullName>
    </submittedName>
</protein>
<evidence type="ECO:0000313" key="11">
    <source>
        <dbReference type="EMBL" id="TWL23711.1"/>
    </source>
</evidence>
<name>A0A8B5Y881_BACLI</name>
<dbReference type="AlphaFoldDB" id="A0A8B5Y881"/>
<dbReference type="SUPFAM" id="SSF52540">
    <property type="entry name" value="P-loop containing nucleoside triphosphate hydrolases"/>
    <property type="match status" value="1"/>
</dbReference>
<evidence type="ECO:0000313" key="12">
    <source>
        <dbReference type="Proteomes" id="UP000435910"/>
    </source>
</evidence>